<accession>A0A0L0NA55</accession>
<name>A0A0L0NA55_TOLOC</name>
<keyword evidence="3" id="KW-1185">Reference proteome</keyword>
<proteinExistence type="predicted"/>
<dbReference type="EMBL" id="LFRF01000010">
    <property type="protein sequence ID" value="KND90941.1"/>
    <property type="molecule type" value="Genomic_DNA"/>
</dbReference>
<dbReference type="OrthoDB" id="2283631at2759"/>
<feature type="compositionally biased region" description="Low complexity" evidence="1">
    <location>
        <begin position="207"/>
        <end position="216"/>
    </location>
</feature>
<comment type="caution">
    <text evidence="2">The sequence shown here is derived from an EMBL/GenBank/DDBJ whole genome shotgun (WGS) entry which is preliminary data.</text>
</comment>
<feature type="region of interest" description="Disordered" evidence="1">
    <location>
        <begin position="204"/>
        <end position="311"/>
    </location>
</feature>
<evidence type="ECO:0000313" key="2">
    <source>
        <dbReference type="EMBL" id="KND90941.1"/>
    </source>
</evidence>
<protein>
    <submittedName>
        <fullName evidence="2">Uncharacterized protein</fullName>
    </submittedName>
</protein>
<sequence>MGTHAVRDSGYVASDTAPASRLETPPWLGSQPSKPPNWPRLASSVQSTPASIEAARQRTARQRQVWQPHLPLPTALAFQVPRTASTGPLFISPQRTAAWVVCPAQCTHTTSLGTFNSAERGGIHPFSIPSPSLLHPPAIPSICAPVTTMTAPGFGHAAAQTNQPTLWFPFACQGVQHIIDHINPPIPFAVPPLRRVLPSSVANSRLPTHATTTPHHPFIRAPEQPTRQPPAPRLSHRQPWCPRHRTNNKPWPAHPPARKPRRRRLARTRASPSPLFVIRQSVPPVGTPQNALQSTRPDSGIQEKSTLPVQK</sequence>
<feature type="compositionally biased region" description="Polar residues" evidence="1">
    <location>
        <begin position="287"/>
        <end position="311"/>
    </location>
</feature>
<dbReference type="AlphaFoldDB" id="A0A0L0NA55"/>
<evidence type="ECO:0000256" key="1">
    <source>
        <dbReference type="SAM" id="MobiDB-lite"/>
    </source>
</evidence>
<organism evidence="2 3">
    <name type="scientific">Tolypocladium ophioglossoides (strain CBS 100239)</name>
    <name type="common">Snaketongue truffleclub</name>
    <name type="synonym">Elaphocordyceps ophioglossoides</name>
    <dbReference type="NCBI Taxonomy" id="1163406"/>
    <lineage>
        <taxon>Eukaryota</taxon>
        <taxon>Fungi</taxon>
        <taxon>Dikarya</taxon>
        <taxon>Ascomycota</taxon>
        <taxon>Pezizomycotina</taxon>
        <taxon>Sordariomycetes</taxon>
        <taxon>Hypocreomycetidae</taxon>
        <taxon>Hypocreales</taxon>
        <taxon>Ophiocordycipitaceae</taxon>
        <taxon>Tolypocladium</taxon>
    </lineage>
</organism>
<gene>
    <name evidence="2" type="ORF">TOPH_04360</name>
</gene>
<reference evidence="2 3" key="1">
    <citation type="journal article" date="2015" name="BMC Genomics">
        <title>The genome of the truffle-parasite Tolypocladium ophioglossoides and the evolution of antifungal peptaibiotics.</title>
        <authorList>
            <person name="Quandt C.A."/>
            <person name="Bushley K.E."/>
            <person name="Spatafora J.W."/>
        </authorList>
    </citation>
    <scope>NUCLEOTIDE SEQUENCE [LARGE SCALE GENOMIC DNA]</scope>
    <source>
        <strain evidence="2 3">CBS 100239</strain>
    </source>
</reference>
<feature type="region of interest" description="Disordered" evidence="1">
    <location>
        <begin position="1"/>
        <end position="48"/>
    </location>
</feature>
<evidence type="ECO:0000313" key="3">
    <source>
        <dbReference type="Proteomes" id="UP000036947"/>
    </source>
</evidence>
<dbReference type="Proteomes" id="UP000036947">
    <property type="component" value="Unassembled WGS sequence"/>
</dbReference>
<feature type="compositionally biased region" description="Basic residues" evidence="1">
    <location>
        <begin position="256"/>
        <end position="267"/>
    </location>
</feature>